<feature type="transmembrane region" description="Helical" evidence="1">
    <location>
        <begin position="208"/>
        <end position="232"/>
    </location>
</feature>
<evidence type="ECO:0000256" key="1">
    <source>
        <dbReference type="SAM" id="Phobius"/>
    </source>
</evidence>
<feature type="transmembrane region" description="Helical" evidence="1">
    <location>
        <begin position="238"/>
        <end position="258"/>
    </location>
</feature>
<dbReference type="PANTHER" id="PTHR40465:SF1">
    <property type="entry name" value="DUF6534 DOMAIN-CONTAINING PROTEIN"/>
    <property type="match status" value="1"/>
</dbReference>
<reference evidence="3" key="1">
    <citation type="submission" date="2020-11" db="EMBL/GenBank/DDBJ databases">
        <authorList>
            <consortium name="DOE Joint Genome Institute"/>
            <person name="Ahrendt S."/>
            <person name="Riley R."/>
            <person name="Andreopoulos W."/>
            <person name="Labutti K."/>
            <person name="Pangilinan J."/>
            <person name="Ruiz-Duenas F.J."/>
            <person name="Barrasa J.M."/>
            <person name="Sanchez-Garcia M."/>
            <person name="Camarero S."/>
            <person name="Miyauchi S."/>
            <person name="Serrano A."/>
            <person name="Linde D."/>
            <person name="Babiker R."/>
            <person name="Drula E."/>
            <person name="Ayuso-Fernandez I."/>
            <person name="Pacheco R."/>
            <person name="Padilla G."/>
            <person name="Ferreira P."/>
            <person name="Barriuso J."/>
            <person name="Kellner H."/>
            <person name="Castanera R."/>
            <person name="Alfaro M."/>
            <person name="Ramirez L."/>
            <person name="Pisabarro A.G."/>
            <person name="Kuo A."/>
            <person name="Tritt A."/>
            <person name="Lipzen A."/>
            <person name="He G."/>
            <person name="Yan M."/>
            <person name="Ng V."/>
            <person name="Cullen D."/>
            <person name="Martin F."/>
            <person name="Rosso M.-N."/>
            <person name="Henrissat B."/>
            <person name="Hibbett D."/>
            <person name="Martinez A.T."/>
            <person name="Grigoriev I.V."/>
        </authorList>
    </citation>
    <scope>NUCLEOTIDE SEQUENCE</scope>
    <source>
        <strain evidence="3">CBS 247.69</strain>
    </source>
</reference>
<feature type="domain" description="DUF6534" evidence="2">
    <location>
        <begin position="175"/>
        <end position="262"/>
    </location>
</feature>
<keyword evidence="1" id="KW-0812">Transmembrane</keyword>
<name>A0A9P6CDM2_9AGAR</name>
<evidence type="ECO:0000313" key="4">
    <source>
        <dbReference type="Proteomes" id="UP000807353"/>
    </source>
</evidence>
<sequence>MAVERQGFDLLTNLNFGSIIIGLAVSLVLFGAAFVQGCIYYRFFSPSCLRAKLSAVLILSLESAHSCLITYMVYRNIILLQGSTPAGPNSYALTASIIPGLLVAVPVQGFSAFRIYRLSGFLAISIICWAMSLMLLTGGFVLIAKSFIDVPRVPNTVTIVTTYSWLVTLVFTIWACTDILITGSLCYWLKRLTPNEPSRVSSDLVNSLVVWVIQTGALTSIGSLSSLIMFHVQPNSEIWFAIYMATAKLYSNSFFASLNMRYYYRYKNIRESRPNGVLIDRNTIRHQVSTINSRDNSNVNENLTVPRLPSRVLSLSPVRKLPRNTGPSHVGPAF</sequence>
<evidence type="ECO:0000313" key="3">
    <source>
        <dbReference type="EMBL" id="KAF9457209.1"/>
    </source>
</evidence>
<comment type="caution">
    <text evidence="3">The sequence shown here is derived from an EMBL/GenBank/DDBJ whole genome shotgun (WGS) entry which is preliminary data.</text>
</comment>
<feature type="transmembrane region" description="Helical" evidence="1">
    <location>
        <begin position="16"/>
        <end position="41"/>
    </location>
</feature>
<keyword evidence="1" id="KW-1133">Transmembrane helix</keyword>
<dbReference type="EMBL" id="MU150382">
    <property type="protein sequence ID" value="KAF9457209.1"/>
    <property type="molecule type" value="Genomic_DNA"/>
</dbReference>
<accession>A0A9P6CDM2</accession>
<keyword evidence="1" id="KW-0472">Membrane</keyword>
<feature type="transmembrane region" description="Helical" evidence="1">
    <location>
        <begin position="120"/>
        <end position="143"/>
    </location>
</feature>
<keyword evidence="4" id="KW-1185">Reference proteome</keyword>
<dbReference type="PANTHER" id="PTHR40465">
    <property type="entry name" value="CHROMOSOME 1, WHOLE GENOME SHOTGUN SEQUENCE"/>
    <property type="match status" value="1"/>
</dbReference>
<evidence type="ECO:0000259" key="2">
    <source>
        <dbReference type="Pfam" id="PF20152"/>
    </source>
</evidence>
<dbReference type="InterPro" id="IPR045339">
    <property type="entry name" value="DUF6534"/>
</dbReference>
<protein>
    <recommendedName>
        <fullName evidence="2">DUF6534 domain-containing protein</fullName>
    </recommendedName>
</protein>
<proteinExistence type="predicted"/>
<feature type="transmembrane region" description="Helical" evidence="1">
    <location>
        <begin position="93"/>
        <end position="113"/>
    </location>
</feature>
<gene>
    <name evidence="3" type="ORF">BDZ94DRAFT_257299</name>
</gene>
<dbReference type="Proteomes" id="UP000807353">
    <property type="component" value="Unassembled WGS sequence"/>
</dbReference>
<dbReference type="Pfam" id="PF20152">
    <property type="entry name" value="DUF6534"/>
    <property type="match status" value="1"/>
</dbReference>
<dbReference type="OrthoDB" id="2929525at2759"/>
<dbReference type="AlphaFoldDB" id="A0A9P6CDM2"/>
<feature type="transmembrane region" description="Helical" evidence="1">
    <location>
        <begin position="163"/>
        <end position="188"/>
    </location>
</feature>
<organism evidence="3 4">
    <name type="scientific">Collybia nuda</name>
    <dbReference type="NCBI Taxonomy" id="64659"/>
    <lineage>
        <taxon>Eukaryota</taxon>
        <taxon>Fungi</taxon>
        <taxon>Dikarya</taxon>
        <taxon>Basidiomycota</taxon>
        <taxon>Agaricomycotina</taxon>
        <taxon>Agaricomycetes</taxon>
        <taxon>Agaricomycetidae</taxon>
        <taxon>Agaricales</taxon>
        <taxon>Tricholomatineae</taxon>
        <taxon>Clitocybaceae</taxon>
        <taxon>Collybia</taxon>
    </lineage>
</organism>